<feature type="transmembrane region" description="Helical" evidence="1">
    <location>
        <begin position="155"/>
        <end position="172"/>
    </location>
</feature>
<keyword evidence="1" id="KW-1133">Transmembrane helix</keyword>
<sequence>MHRTALVSSALAPVALIGGWTLAATRQPEAYDATRDTISALAAVGAEDRWVMTTGFLVLGGCHVVTALGLSEAHRWGRLVLGAGGVAVVGVAVAAEPSTAHVPVATASFVALSLWPGLSGLPGRRTGWVATAVLGGLLAWFSLELGGPRSGLAERVVAGAQVLWPLAVVLTLRARGRTAGRAAGRTARRGAVGGRS</sequence>
<feature type="transmembrane region" description="Helical" evidence="1">
    <location>
        <begin position="125"/>
        <end position="143"/>
    </location>
</feature>
<dbReference type="Pfam" id="PF06197">
    <property type="entry name" value="DUF998"/>
    <property type="match status" value="1"/>
</dbReference>
<keyword evidence="1" id="KW-0812">Transmembrane</keyword>
<evidence type="ECO:0008006" key="4">
    <source>
        <dbReference type="Google" id="ProtNLM"/>
    </source>
</evidence>
<name>A0ABX8EF62_9ACTN</name>
<evidence type="ECO:0000313" key="2">
    <source>
        <dbReference type="EMBL" id="QVT77723.1"/>
    </source>
</evidence>
<feature type="transmembrane region" description="Helical" evidence="1">
    <location>
        <begin position="76"/>
        <end position="94"/>
    </location>
</feature>
<gene>
    <name evidence="2" type="ORF">ENKNEFLB_00088</name>
</gene>
<evidence type="ECO:0000313" key="3">
    <source>
        <dbReference type="Proteomes" id="UP000679307"/>
    </source>
</evidence>
<evidence type="ECO:0000256" key="1">
    <source>
        <dbReference type="SAM" id="Phobius"/>
    </source>
</evidence>
<dbReference type="Proteomes" id="UP000679307">
    <property type="component" value="Chromosome"/>
</dbReference>
<keyword evidence="1" id="KW-0472">Membrane</keyword>
<reference evidence="2 3" key="1">
    <citation type="submission" date="2021-05" db="EMBL/GenBank/DDBJ databases">
        <title>Complete genome of Nocardioides aquaticus KCTC 9944T isolated from meromictic and hypersaline Ekho Lake, Antarctica.</title>
        <authorList>
            <person name="Hwang K."/>
            <person name="Kim K.M."/>
            <person name="Choe H."/>
        </authorList>
    </citation>
    <scope>NUCLEOTIDE SEQUENCE [LARGE SCALE GENOMIC DNA]</scope>
    <source>
        <strain evidence="2 3">KCTC 9944</strain>
    </source>
</reference>
<dbReference type="InterPro" id="IPR009339">
    <property type="entry name" value="DUF998"/>
</dbReference>
<organism evidence="2 3">
    <name type="scientific">Nocardioides aquaticus</name>
    <dbReference type="NCBI Taxonomy" id="160826"/>
    <lineage>
        <taxon>Bacteria</taxon>
        <taxon>Bacillati</taxon>
        <taxon>Actinomycetota</taxon>
        <taxon>Actinomycetes</taxon>
        <taxon>Propionibacteriales</taxon>
        <taxon>Nocardioidaceae</taxon>
        <taxon>Nocardioides</taxon>
    </lineage>
</organism>
<keyword evidence="3" id="KW-1185">Reference proteome</keyword>
<protein>
    <recommendedName>
        <fullName evidence="4">DUF998 domain-containing protein</fullName>
    </recommendedName>
</protein>
<feature type="transmembrane region" description="Helical" evidence="1">
    <location>
        <begin position="49"/>
        <end position="69"/>
    </location>
</feature>
<dbReference type="RefSeq" id="WP_214057399.1">
    <property type="nucleotide sequence ID" value="NZ_BAAAHS010000035.1"/>
</dbReference>
<proteinExistence type="predicted"/>
<feature type="transmembrane region" description="Helical" evidence="1">
    <location>
        <begin position="100"/>
        <end position="118"/>
    </location>
</feature>
<dbReference type="EMBL" id="CP075371">
    <property type="protein sequence ID" value="QVT77723.1"/>
    <property type="molecule type" value="Genomic_DNA"/>
</dbReference>
<accession>A0ABX8EF62</accession>